<evidence type="ECO:0000313" key="6">
    <source>
        <dbReference type="EMBL" id="RML22280.1"/>
    </source>
</evidence>
<feature type="transmembrane region" description="Helical" evidence="4">
    <location>
        <begin position="79"/>
        <end position="98"/>
    </location>
</feature>
<feature type="transmembrane region" description="Helical" evidence="4">
    <location>
        <begin position="288"/>
        <end position="310"/>
    </location>
</feature>
<feature type="transmembrane region" description="Helical" evidence="4">
    <location>
        <begin position="249"/>
        <end position="267"/>
    </location>
</feature>
<dbReference type="AlphaFoldDB" id="A0AB73ZYX7"/>
<feature type="transmembrane region" description="Helical" evidence="4">
    <location>
        <begin position="381"/>
        <end position="402"/>
    </location>
</feature>
<dbReference type="SUPFAM" id="SSF103473">
    <property type="entry name" value="MFS general substrate transporter"/>
    <property type="match status" value="1"/>
</dbReference>
<dbReference type="InterPro" id="IPR036259">
    <property type="entry name" value="MFS_trans_sf"/>
</dbReference>
<evidence type="ECO:0000313" key="7">
    <source>
        <dbReference type="Proteomes" id="UP000267978"/>
    </source>
</evidence>
<dbReference type="Pfam" id="PF07690">
    <property type="entry name" value="MFS_1"/>
    <property type="match status" value="1"/>
</dbReference>
<keyword evidence="1 4" id="KW-0812">Transmembrane</keyword>
<dbReference type="GO" id="GO:0022857">
    <property type="term" value="F:transmembrane transporter activity"/>
    <property type="evidence" value="ECO:0007669"/>
    <property type="project" value="InterPro"/>
</dbReference>
<evidence type="ECO:0000256" key="2">
    <source>
        <dbReference type="ARBA" id="ARBA00022989"/>
    </source>
</evidence>
<dbReference type="Gene3D" id="1.20.1250.20">
    <property type="entry name" value="MFS general substrate transporter like domains"/>
    <property type="match status" value="1"/>
</dbReference>
<feature type="transmembrane region" description="Helical" evidence="4">
    <location>
        <begin position="104"/>
        <end position="126"/>
    </location>
</feature>
<feature type="transmembrane region" description="Helical" evidence="4">
    <location>
        <begin position="49"/>
        <end position="67"/>
    </location>
</feature>
<comment type="caution">
    <text evidence="6">The sequence shown here is derived from an EMBL/GenBank/DDBJ whole genome shotgun (WGS) entry which is preliminary data.</text>
</comment>
<dbReference type="CDD" id="cd17475">
    <property type="entry name" value="MFS_MT3072_like"/>
    <property type="match status" value="1"/>
</dbReference>
<feature type="transmembrane region" description="Helical" evidence="4">
    <location>
        <begin position="353"/>
        <end position="375"/>
    </location>
</feature>
<dbReference type="PANTHER" id="PTHR23527:SF1">
    <property type="entry name" value="BLL3282 PROTEIN"/>
    <property type="match status" value="1"/>
</dbReference>
<dbReference type="InterPro" id="IPR020846">
    <property type="entry name" value="MFS_dom"/>
</dbReference>
<name>A0AB73ZYX7_PSESX</name>
<reference evidence="6 7" key="1">
    <citation type="submission" date="2018-08" db="EMBL/GenBank/DDBJ databases">
        <title>Recombination of ecologically and evolutionarily significant loci maintains genetic cohesion in the Pseudomonas syringae species complex.</title>
        <authorList>
            <person name="Dillon M."/>
            <person name="Thakur S."/>
            <person name="Almeida R.N.D."/>
            <person name="Weir B.S."/>
            <person name="Guttman D.S."/>
        </authorList>
    </citation>
    <scope>NUCLEOTIDE SEQUENCE [LARGE SCALE GENOMIC DNA]</scope>
    <source>
        <strain evidence="6 7">ICMP 3946</strain>
    </source>
</reference>
<evidence type="ECO:0000259" key="5">
    <source>
        <dbReference type="PROSITE" id="PS50850"/>
    </source>
</evidence>
<dbReference type="EMBL" id="RBNO01000113">
    <property type="protein sequence ID" value="RML22280.1"/>
    <property type="molecule type" value="Genomic_DNA"/>
</dbReference>
<evidence type="ECO:0000256" key="3">
    <source>
        <dbReference type="ARBA" id="ARBA00023136"/>
    </source>
</evidence>
<organism evidence="6 7">
    <name type="scientific">Pseudomonas syringae pv. lapsa</name>
    <dbReference type="NCBI Taxonomy" id="199201"/>
    <lineage>
        <taxon>Bacteria</taxon>
        <taxon>Pseudomonadati</taxon>
        <taxon>Pseudomonadota</taxon>
        <taxon>Gammaproteobacteria</taxon>
        <taxon>Pseudomonadales</taxon>
        <taxon>Pseudomonadaceae</taxon>
        <taxon>Pseudomonas</taxon>
        <taxon>Pseudomonas syringae</taxon>
    </lineage>
</organism>
<dbReference type="Proteomes" id="UP000267978">
    <property type="component" value="Unassembled WGS sequence"/>
</dbReference>
<feature type="transmembrane region" description="Helical" evidence="4">
    <location>
        <begin position="147"/>
        <end position="167"/>
    </location>
</feature>
<feature type="domain" description="Major facilitator superfamily (MFS) profile" evidence="5">
    <location>
        <begin position="1"/>
        <end position="409"/>
    </location>
</feature>
<sequence length="420" mass="44398">MLMTVDNGHRWKVLGVGVAANASFSSVVGGLPATAVYMRATYQLDNSELGLVLGVLGLGIAISEIPWGLLTDRWGDRPVLLTGLLSSGIALLILAMLASYAPTVVLLAVGLFVVGLLGSSVNGASGRAIMAWFKEGERGLAMSIRQTAVPGGYALGAIVLPYLAYTYGFVEVFTASALFCLIAALFAGFWLYEPDFSSSAAKKQSMETSASPLKDLRVWRIVLAIGLLCAPQFAILTYAAVFFHDFSKLDITLISTTLAIIQVGAIFSRIWSGRWTDKNKNRRAYLKACAWLSTLTFLALGTVVSAAGFYGLSETALASGLIIGVMIIAGISVSAWHGVAYTELATLAGASRAGTALAMGNTCVFVVLFATPIAASSLMTHFSWGVVWLAAAFCALLTVPLFPRVEKSYVRRLLHGGQAG</sequence>
<dbReference type="InterPro" id="IPR011701">
    <property type="entry name" value="MFS"/>
</dbReference>
<keyword evidence="2 4" id="KW-1133">Transmembrane helix</keyword>
<feature type="transmembrane region" description="Helical" evidence="4">
    <location>
        <begin position="221"/>
        <end position="243"/>
    </location>
</feature>
<keyword evidence="3 4" id="KW-0472">Membrane</keyword>
<evidence type="ECO:0000256" key="4">
    <source>
        <dbReference type="SAM" id="Phobius"/>
    </source>
</evidence>
<dbReference type="PANTHER" id="PTHR23527">
    <property type="entry name" value="BLL3282 PROTEIN"/>
    <property type="match status" value="1"/>
</dbReference>
<feature type="transmembrane region" description="Helical" evidence="4">
    <location>
        <begin position="316"/>
        <end position="341"/>
    </location>
</feature>
<gene>
    <name evidence="6" type="ORF">ALQ98_04995</name>
</gene>
<dbReference type="InterPro" id="IPR052952">
    <property type="entry name" value="MFS-Transporter"/>
</dbReference>
<protein>
    <recommendedName>
        <fullName evidence="5">Major facilitator superfamily (MFS) profile domain-containing protein</fullName>
    </recommendedName>
</protein>
<feature type="transmembrane region" description="Helical" evidence="4">
    <location>
        <begin position="173"/>
        <end position="192"/>
    </location>
</feature>
<proteinExistence type="predicted"/>
<evidence type="ECO:0000256" key="1">
    <source>
        <dbReference type="ARBA" id="ARBA00022692"/>
    </source>
</evidence>
<dbReference type="PROSITE" id="PS50850">
    <property type="entry name" value="MFS"/>
    <property type="match status" value="1"/>
</dbReference>
<accession>A0AB73ZYX7</accession>